<dbReference type="Gene3D" id="1.10.30.50">
    <property type="match status" value="1"/>
</dbReference>
<evidence type="ECO:0000313" key="2">
    <source>
        <dbReference type="Proteomes" id="UP000321275"/>
    </source>
</evidence>
<gene>
    <name evidence="1" type="ORF">HPA02_15980</name>
</gene>
<proteinExistence type="predicted"/>
<comment type="caution">
    <text evidence="1">The sequence shown here is derived from an EMBL/GenBank/DDBJ whole genome shotgun (WGS) entry which is preliminary data.</text>
</comment>
<reference evidence="1 2" key="1">
    <citation type="submission" date="2019-07" db="EMBL/GenBank/DDBJ databases">
        <title>Whole genome shotgun sequence of Halomonas pacifica NBRC 102220.</title>
        <authorList>
            <person name="Hosoyama A."/>
            <person name="Uohara A."/>
            <person name="Ohji S."/>
            <person name="Ichikawa N."/>
        </authorList>
    </citation>
    <scope>NUCLEOTIDE SEQUENCE [LARGE SCALE GENOMIC DNA]</scope>
    <source>
        <strain evidence="1 2">NBRC 102220</strain>
    </source>
</reference>
<evidence type="ECO:0008006" key="3">
    <source>
        <dbReference type="Google" id="ProtNLM"/>
    </source>
</evidence>
<evidence type="ECO:0000313" key="1">
    <source>
        <dbReference type="EMBL" id="GEK47315.1"/>
    </source>
</evidence>
<dbReference type="Proteomes" id="UP000321275">
    <property type="component" value="Unassembled WGS sequence"/>
</dbReference>
<protein>
    <recommendedName>
        <fullName evidence="3">HNH nuclease domain-containing protein</fullName>
    </recommendedName>
</protein>
<dbReference type="AlphaFoldDB" id="A0A510XA05"/>
<dbReference type="EMBL" id="BJUK01000014">
    <property type="protein sequence ID" value="GEK47315.1"/>
    <property type="molecule type" value="Genomic_DNA"/>
</dbReference>
<organism evidence="1 2">
    <name type="scientific">Bisbaumannia pacifica</name>
    <dbReference type="NCBI Taxonomy" id="77098"/>
    <lineage>
        <taxon>Bacteria</taxon>
        <taxon>Pseudomonadati</taxon>
        <taxon>Pseudomonadota</taxon>
        <taxon>Gammaproteobacteria</taxon>
        <taxon>Oceanospirillales</taxon>
        <taxon>Halomonadaceae</taxon>
        <taxon>Bisbaumannia</taxon>
    </lineage>
</organism>
<keyword evidence="2" id="KW-1185">Reference proteome</keyword>
<sequence length="358" mass="41320">MLAFYCKYAEENMSRRRAYTKVFKENQLRADHVRGMGDKTFIGFQCLNPECTSFIFSLEEEVGDDFSIICPDCGYILESGSSTKFYDYILGEIDADTKELKNTIESGDFEILHADYVREASKFKYCIICNTLKPLDFFDKHKTRKSGRQGECRLCKAQYNLIKNQTRISDQHREAAQKRRLYIDIAGHSQKIDTKAIFARFEGRCFKCGEKLFDESGHPLSGEFHLDHTLPAFYLWPMTTDNATLLCQKHNGEKSGNWPSKFYNEKELRLLSAKTGISYQKLSGDPEINPAALEILSKPENVMALFQKHGKYMDEIIRLRNRILVIAEFDFFASVENQISRDLLELANSQLKGYGKRL</sequence>
<name>A0A510XA05_9GAMM</name>
<accession>A0A510XA05</accession>